<evidence type="ECO:0000256" key="1">
    <source>
        <dbReference type="SAM" id="MobiDB-lite"/>
    </source>
</evidence>
<proteinExistence type="predicted"/>
<sequence>MTTIIAQDSVFAAVDQLWTDEEDRPAAAPFKKYYVLNDSILFFSGYIDPILAILAGYIGDRIGVDEEFADWIAKYVEAERSTCEFIEVDRKSGAITYYIGAERLKALGSIFYCAGSGSTYAINSYIDSVSIINTGGAFDFSQHGLNLITRSMNIAFQKDPCSGGDFNFIIWLENAQVIDRLDWIADAHIDNYNKKIKTKIIERFESVDCLKEMLAWMNDESKEDDKEMEIEAKIFDQQDVKSYSPQTNLAAKGRSKMSNTTQQKPRVAVKTSGSSRGAVLSASSLKARLAQRKAEGLS</sequence>
<gene>
    <name evidence="2" type="ORF">DP913_00585</name>
</gene>
<comment type="caution">
    <text evidence="2">The sequence shown here is derived from an EMBL/GenBank/DDBJ whole genome shotgun (WGS) entry which is preliminary data.</text>
</comment>
<feature type="region of interest" description="Disordered" evidence="1">
    <location>
        <begin position="243"/>
        <end position="275"/>
    </location>
</feature>
<evidence type="ECO:0000313" key="2">
    <source>
        <dbReference type="EMBL" id="EFO3163563.1"/>
    </source>
</evidence>
<evidence type="ECO:0000313" key="3">
    <source>
        <dbReference type="Proteomes" id="UP000735456"/>
    </source>
</evidence>
<dbReference type="Proteomes" id="UP000735456">
    <property type="component" value="Unassembled WGS sequence"/>
</dbReference>
<dbReference type="EMBL" id="AATQVU010000001">
    <property type="protein sequence ID" value="EFO3163563.1"/>
    <property type="molecule type" value="Genomic_DNA"/>
</dbReference>
<reference evidence="2" key="1">
    <citation type="submission" date="2018-06" db="EMBL/GenBank/DDBJ databases">
        <authorList>
            <consortium name="GenomeTrakr network: Whole genome sequencing for foodborne pathogen traceback"/>
        </authorList>
    </citation>
    <scope>NUCLEOTIDE SEQUENCE</scope>
    <source>
        <strain evidence="2">PSU-0700</strain>
    </source>
</reference>
<name>A0A9P2I573_ECOLX</name>
<dbReference type="AlphaFoldDB" id="A0A9P2I573"/>
<organism evidence="2 3">
    <name type="scientific">Escherichia coli O8</name>
    <dbReference type="NCBI Taxonomy" id="1010796"/>
    <lineage>
        <taxon>Bacteria</taxon>
        <taxon>Pseudomonadati</taxon>
        <taxon>Pseudomonadota</taxon>
        <taxon>Gammaproteobacteria</taxon>
        <taxon>Enterobacterales</taxon>
        <taxon>Enterobacteriaceae</taxon>
        <taxon>Escherichia</taxon>
    </lineage>
</organism>
<protein>
    <submittedName>
        <fullName evidence="2">Uncharacterized protein</fullName>
    </submittedName>
</protein>
<accession>A0A9P2I573</accession>